<organism evidence="2 3">
    <name type="scientific">Calycina marina</name>
    <dbReference type="NCBI Taxonomy" id="1763456"/>
    <lineage>
        <taxon>Eukaryota</taxon>
        <taxon>Fungi</taxon>
        <taxon>Dikarya</taxon>
        <taxon>Ascomycota</taxon>
        <taxon>Pezizomycotina</taxon>
        <taxon>Leotiomycetes</taxon>
        <taxon>Helotiales</taxon>
        <taxon>Pezizellaceae</taxon>
        <taxon>Calycina</taxon>
    </lineage>
</organism>
<dbReference type="OrthoDB" id="4072826at2759"/>
<dbReference type="EMBL" id="MU253936">
    <property type="protein sequence ID" value="KAG9244005.1"/>
    <property type="molecule type" value="Genomic_DNA"/>
</dbReference>
<gene>
    <name evidence="2" type="ORF">BJ878DRAFT_94493</name>
</gene>
<keyword evidence="3" id="KW-1185">Reference proteome</keyword>
<proteinExistence type="predicted"/>
<dbReference type="GO" id="GO:0016747">
    <property type="term" value="F:acyltransferase activity, transferring groups other than amino-acyl groups"/>
    <property type="evidence" value="ECO:0007669"/>
    <property type="project" value="InterPro"/>
</dbReference>
<dbReference type="Gene3D" id="3.40.630.30">
    <property type="match status" value="1"/>
</dbReference>
<dbReference type="Pfam" id="PF13302">
    <property type="entry name" value="Acetyltransf_3"/>
    <property type="match status" value="1"/>
</dbReference>
<evidence type="ECO:0000313" key="3">
    <source>
        <dbReference type="Proteomes" id="UP000887226"/>
    </source>
</evidence>
<dbReference type="SUPFAM" id="SSF55729">
    <property type="entry name" value="Acyl-CoA N-acyltransferases (Nat)"/>
    <property type="match status" value="1"/>
</dbReference>
<evidence type="ECO:0000313" key="2">
    <source>
        <dbReference type="EMBL" id="KAG9244005.1"/>
    </source>
</evidence>
<accession>A0A9P8CET1</accession>
<comment type="caution">
    <text evidence="2">The sequence shown here is derived from an EMBL/GenBank/DDBJ whole genome shotgun (WGS) entry which is preliminary data.</text>
</comment>
<protein>
    <recommendedName>
        <fullName evidence="1">N-acetyltransferase domain-containing protein</fullName>
    </recommendedName>
</protein>
<name>A0A9P8CET1_9HELO</name>
<sequence length="177" mass="19917">MLANHLSKVLKIERLTLTHYYHDTSDDNIFCTARFGSPFTWERYVNSSTALWSTDLLSLVKGHQVQLSTLYISAIRQRGTRCICLAQRKEGIAPEICWFVLPDNQGNGIATEAAKECWRYWYKELGMEEIASFTGAQSSFSQKIAEHIGLLRKGVMKIAGSGGGTTLVRSRHMLLSL</sequence>
<dbReference type="InterPro" id="IPR000182">
    <property type="entry name" value="GNAT_dom"/>
</dbReference>
<dbReference type="InterPro" id="IPR016181">
    <property type="entry name" value="Acyl_CoA_acyltransferase"/>
</dbReference>
<dbReference type="AlphaFoldDB" id="A0A9P8CET1"/>
<reference evidence="2" key="1">
    <citation type="journal article" date="2021" name="IMA Fungus">
        <title>Genomic characterization of three marine fungi, including Emericellopsis atlantica sp. nov. with signatures of a generalist lifestyle and marine biomass degradation.</title>
        <authorList>
            <person name="Hagestad O.C."/>
            <person name="Hou L."/>
            <person name="Andersen J.H."/>
            <person name="Hansen E.H."/>
            <person name="Altermark B."/>
            <person name="Li C."/>
            <person name="Kuhnert E."/>
            <person name="Cox R.J."/>
            <person name="Crous P.W."/>
            <person name="Spatafora J.W."/>
            <person name="Lail K."/>
            <person name="Amirebrahimi M."/>
            <person name="Lipzen A."/>
            <person name="Pangilinan J."/>
            <person name="Andreopoulos W."/>
            <person name="Hayes R.D."/>
            <person name="Ng V."/>
            <person name="Grigoriev I.V."/>
            <person name="Jackson S.A."/>
            <person name="Sutton T.D.S."/>
            <person name="Dobson A.D.W."/>
            <person name="Rama T."/>
        </authorList>
    </citation>
    <scope>NUCLEOTIDE SEQUENCE</scope>
    <source>
        <strain evidence="2">TRa3180A</strain>
    </source>
</reference>
<feature type="domain" description="N-acetyltransferase" evidence="1">
    <location>
        <begin position="87"/>
        <end position="150"/>
    </location>
</feature>
<dbReference type="Proteomes" id="UP000887226">
    <property type="component" value="Unassembled WGS sequence"/>
</dbReference>
<evidence type="ECO:0000259" key="1">
    <source>
        <dbReference type="Pfam" id="PF13302"/>
    </source>
</evidence>